<evidence type="ECO:0000256" key="2">
    <source>
        <dbReference type="ARBA" id="ARBA00008193"/>
    </source>
</evidence>
<keyword evidence="6 7" id="KW-0472">Membrane</keyword>
<dbReference type="GO" id="GO:0005886">
    <property type="term" value="C:plasma membrane"/>
    <property type="evidence" value="ECO:0007669"/>
    <property type="project" value="UniProtKB-SubCell"/>
</dbReference>
<gene>
    <name evidence="9" type="ORF">IAB77_07550</name>
</gene>
<evidence type="ECO:0000313" key="9">
    <source>
        <dbReference type="EMBL" id="HIQ79097.1"/>
    </source>
</evidence>
<comment type="similarity">
    <text evidence="2">Belongs to the UPF0126 family.</text>
</comment>
<evidence type="ECO:0000256" key="5">
    <source>
        <dbReference type="ARBA" id="ARBA00022989"/>
    </source>
</evidence>
<feature type="transmembrane region" description="Helical" evidence="7">
    <location>
        <begin position="61"/>
        <end position="81"/>
    </location>
</feature>
<dbReference type="Pfam" id="PF03458">
    <property type="entry name" value="Gly_transporter"/>
    <property type="match status" value="2"/>
</dbReference>
<reference evidence="9" key="1">
    <citation type="submission" date="2020-10" db="EMBL/GenBank/DDBJ databases">
        <authorList>
            <person name="Gilroy R."/>
        </authorList>
    </citation>
    <scope>NUCLEOTIDE SEQUENCE</scope>
    <source>
        <strain evidence="9">ChiBcolR7-354</strain>
    </source>
</reference>
<feature type="transmembrane region" description="Helical" evidence="7">
    <location>
        <begin position="179"/>
        <end position="196"/>
    </location>
</feature>
<feature type="transmembrane region" description="Helical" evidence="7">
    <location>
        <begin position="154"/>
        <end position="173"/>
    </location>
</feature>
<feature type="transmembrane region" description="Helical" evidence="7">
    <location>
        <begin position="31"/>
        <end position="49"/>
    </location>
</feature>
<dbReference type="EMBL" id="DVGA01000076">
    <property type="protein sequence ID" value="HIQ79097.1"/>
    <property type="molecule type" value="Genomic_DNA"/>
</dbReference>
<accession>A0A9D0ZFC8</accession>
<dbReference type="Proteomes" id="UP000824262">
    <property type="component" value="Unassembled WGS sequence"/>
</dbReference>
<feature type="domain" description="Glycine transporter" evidence="8">
    <location>
        <begin position="100"/>
        <end position="173"/>
    </location>
</feature>
<comment type="subcellular location">
    <subcellularLocation>
        <location evidence="1">Cell membrane</location>
        <topology evidence="1">Multi-pass membrane protein</topology>
    </subcellularLocation>
</comment>
<reference evidence="9" key="2">
    <citation type="journal article" date="2021" name="PeerJ">
        <title>Extensive microbial diversity within the chicken gut microbiome revealed by metagenomics and culture.</title>
        <authorList>
            <person name="Gilroy R."/>
            <person name="Ravi A."/>
            <person name="Getino M."/>
            <person name="Pursley I."/>
            <person name="Horton D.L."/>
            <person name="Alikhan N.F."/>
            <person name="Baker D."/>
            <person name="Gharbi K."/>
            <person name="Hall N."/>
            <person name="Watson M."/>
            <person name="Adriaenssens E.M."/>
            <person name="Foster-Nyarko E."/>
            <person name="Jarju S."/>
            <person name="Secka A."/>
            <person name="Antonio M."/>
            <person name="Oren A."/>
            <person name="Chaudhuri R.R."/>
            <person name="La Ragione R."/>
            <person name="Hildebrand F."/>
            <person name="Pallen M.J."/>
        </authorList>
    </citation>
    <scope>NUCLEOTIDE SEQUENCE</scope>
    <source>
        <strain evidence="9">ChiBcolR7-354</strain>
    </source>
</reference>
<sequence length="221" mass="23238">MNTLIFALELVGMPAFAISGAALGMRKGMDLFGVVVLGLITSVGGGVIRDLTLGVTPPRTFSNPIYAAIAIAVSLLTFLIGRRHSPDLKRHRVWASALLITDSVGLGAFTVAGMNMAIELGHENAFLLVFVGVVTGVGGGVLRDVLAGERPYIFVKHVYATASLLGALVFLAVRAAAGFTWASLAGTAATVLLRSLSAHYRWNFPRARQEPEEDSPGPSGH</sequence>
<evidence type="ECO:0000313" key="10">
    <source>
        <dbReference type="Proteomes" id="UP000824262"/>
    </source>
</evidence>
<comment type="caution">
    <text evidence="9">The sequence shown here is derived from an EMBL/GenBank/DDBJ whole genome shotgun (WGS) entry which is preliminary data.</text>
</comment>
<evidence type="ECO:0000256" key="1">
    <source>
        <dbReference type="ARBA" id="ARBA00004651"/>
    </source>
</evidence>
<feature type="domain" description="Glycine transporter" evidence="8">
    <location>
        <begin position="7"/>
        <end position="80"/>
    </location>
</feature>
<keyword evidence="4 7" id="KW-0812">Transmembrane</keyword>
<dbReference type="PANTHER" id="PTHR30506">
    <property type="entry name" value="INNER MEMBRANE PROTEIN"/>
    <property type="match status" value="1"/>
</dbReference>
<evidence type="ECO:0000256" key="7">
    <source>
        <dbReference type="SAM" id="Phobius"/>
    </source>
</evidence>
<feature type="transmembrane region" description="Helical" evidence="7">
    <location>
        <begin position="93"/>
        <end position="118"/>
    </location>
</feature>
<dbReference type="PANTHER" id="PTHR30506:SF3">
    <property type="entry name" value="UPF0126 INNER MEMBRANE PROTEIN YADS-RELATED"/>
    <property type="match status" value="1"/>
</dbReference>
<feature type="transmembrane region" description="Helical" evidence="7">
    <location>
        <begin position="6"/>
        <end position="24"/>
    </location>
</feature>
<evidence type="ECO:0000256" key="6">
    <source>
        <dbReference type="ARBA" id="ARBA00023136"/>
    </source>
</evidence>
<name>A0A9D0ZFC8_9FIRM</name>
<keyword evidence="5 7" id="KW-1133">Transmembrane helix</keyword>
<organism evidence="9 10">
    <name type="scientific">Candidatus Scatomorpha intestinavium</name>
    <dbReference type="NCBI Taxonomy" id="2840922"/>
    <lineage>
        <taxon>Bacteria</taxon>
        <taxon>Bacillati</taxon>
        <taxon>Bacillota</taxon>
        <taxon>Clostridia</taxon>
        <taxon>Eubacteriales</taxon>
        <taxon>Candidatus Scatomorpha</taxon>
    </lineage>
</organism>
<proteinExistence type="inferred from homology"/>
<dbReference type="AlphaFoldDB" id="A0A9D0ZFC8"/>
<protein>
    <submittedName>
        <fullName evidence="9">Trimeric intracellular cation channel family protein</fullName>
    </submittedName>
</protein>
<keyword evidence="3" id="KW-1003">Cell membrane</keyword>
<feature type="transmembrane region" description="Helical" evidence="7">
    <location>
        <begin position="124"/>
        <end position="142"/>
    </location>
</feature>
<evidence type="ECO:0000256" key="3">
    <source>
        <dbReference type="ARBA" id="ARBA00022475"/>
    </source>
</evidence>
<evidence type="ECO:0000259" key="8">
    <source>
        <dbReference type="Pfam" id="PF03458"/>
    </source>
</evidence>
<dbReference type="InterPro" id="IPR005115">
    <property type="entry name" value="Gly_transporter"/>
</dbReference>
<evidence type="ECO:0000256" key="4">
    <source>
        <dbReference type="ARBA" id="ARBA00022692"/>
    </source>
</evidence>